<evidence type="ECO:0000313" key="8">
    <source>
        <dbReference type="EMBL" id="KAF4624556.1"/>
    </source>
</evidence>
<gene>
    <name evidence="8" type="ORF">G7Y89_g13615</name>
</gene>
<keyword evidence="6" id="KW-0472">Membrane</keyword>
<dbReference type="SUPFAM" id="SSF53474">
    <property type="entry name" value="alpha/beta-Hydrolases"/>
    <property type="match status" value="1"/>
</dbReference>
<feature type="compositionally biased region" description="Polar residues" evidence="7">
    <location>
        <begin position="82"/>
        <end position="94"/>
    </location>
</feature>
<dbReference type="OrthoDB" id="5086500at2759"/>
<feature type="compositionally biased region" description="Polar residues" evidence="7">
    <location>
        <begin position="61"/>
        <end position="73"/>
    </location>
</feature>
<reference evidence="8 9" key="1">
    <citation type="submission" date="2020-03" db="EMBL/GenBank/DDBJ databases">
        <title>Draft Genome Sequence of Cudoniella acicularis.</title>
        <authorList>
            <person name="Buettner E."/>
            <person name="Kellner H."/>
        </authorList>
    </citation>
    <scope>NUCLEOTIDE SEQUENCE [LARGE SCALE GENOMIC DNA]</scope>
    <source>
        <strain evidence="8 9">DSM 108380</strain>
    </source>
</reference>
<evidence type="ECO:0000256" key="5">
    <source>
        <dbReference type="ARBA" id="ARBA00023128"/>
    </source>
</evidence>
<dbReference type="PANTHER" id="PTHR48182:SF2">
    <property type="entry name" value="PROTEIN SERAC1"/>
    <property type="match status" value="1"/>
</dbReference>
<accession>A0A8H4R875</accession>
<keyword evidence="5" id="KW-0496">Mitochondrion</keyword>
<name>A0A8H4R875_9HELO</name>
<keyword evidence="4" id="KW-0256">Endoplasmic reticulum</keyword>
<evidence type="ECO:0000256" key="1">
    <source>
        <dbReference type="ARBA" id="ARBA00004173"/>
    </source>
</evidence>
<dbReference type="InterPro" id="IPR029058">
    <property type="entry name" value="AB_hydrolase_fold"/>
</dbReference>
<dbReference type="EMBL" id="JAAMPI010001619">
    <property type="protein sequence ID" value="KAF4624556.1"/>
    <property type="molecule type" value="Genomic_DNA"/>
</dbReference>
<organism evidence="8 9">
    <name type="scientific">Cudoniella acicularis</name>
    <dbReference type="NCBI Taxonomy" id="354080"/>
    <lineage>
        <taxon>Eukaryota</taxon>
        <taxon>Fungi</taxon>
        <taxon>Dikarya</taxon>
        <taxon>Ascomycota</taxon>
        <taxon>Pezizomycotina</taxon>
        <taxon>Leotiomycetes</taxon>
        <taxon>Helotiales</taxon>
        <taxon>Tricladiaceae</taxon>
        <taxon>Cudoniella</taxon>
    </lineage>
</organism>
<evidence type="ECO:0000256" key="2">
    <source>
        <dbReference type="ARBA" id="ARBA00004240"/>
    </source>
</evidence>
<protein>
    <recommendedName>
        <fullName evidence="10">DUF676 domain-containing protein</fullName>
    </recommendedName>
</protein>
<evidence type="ECO:0000256" key="3">
    <source>
        <dbReference type="ARBA" id="ARBA00004370"/>
    </source>
</evidence>
<evidence type="ECO:0008006" key="10">
    <source>
        <dbReference type="Google" id="ProtNLM"/>
    </source>
</evidence>
<evidence type="ECO:0000256" key="4">
    <source>
        <dbReference type="ARBA" id="ARBA00022824"/>
    </source>
</evidence>
<comment type="caution">
    <text evidence="8">The sequence shown here is derived from an EMBL/GenBank/DDBJ whole genome shotgun (WGS) entry which is preliminary data.</text>
</comment>
<proteinExistence type="predicted"/>
<sequence length="389" mass="43018">MSRVDSPNAAAGKSERKPKPTGTWASFSSMLRIPTRSSISNSQPLNHESGALQLSRRRNEVPNTSTNDSTALSRISHEGYRSPTSQSTIDSGSETARLEEEDRHLKDKVAKNGALIDLYNPHEDLPMEETYPVDIIALHGINGGAKKTWTHENGSLWLRDFVPSAFPGARIYTYAYNANVFFSLATGNIDTFAEDLLEEMMNKRTTTEALAKAKLDSGRYGNLLASTSAIFFMATPHRGSETTPLPEVVATLINLPLKGSGIARFAGKARPDLIKPLQKDGDALTKYMKDFRPLTDGKIKFFSFIEDNITIGLTKRVVDDRSASLDSPFEVCIHMDANHQTIVRYESKTDPNYEKVLAKLREAVQDATNPCLKAIAAEDSGKLSQYNHY</sequence>
<dbReference type="InterPro" id="IPR052374">
    <property type="entry name" value="SERAC1"/>
</dbReference>
<dbReference type="PANTHER" id="PTHR48182">
    <property type="entry name" value="PROTEIN SERAC1"/>
    <property type="match status" value="1"/>
</dbReference>
<dbReference type="AlphaFoldDB" id="A0A8H4R875"/>
<keyword evidence="9" id="KW-1185">Reference proteome</keyword>
<dbReference type="GO" id="GO:0005783">
    <property type="term" value="C:endoplasmic reticulum"/>
    <property type="evidence" value="ECO:0007669"/>
    <property type="project" value="UniProtKB-SubCell"/>
</dbReference>
<feature type="region of interest" description="Disordered" evidence="7">
    <location>
        <begin position="1"/>
        <end position="104"/>
    </location>
</feature>
<evidence type="ECO:0000313" key="9">
    <source>
        <dbReference type="Proteomes" id="UP000566819"/>
    </source>
</evidence>
<evidence type="ECO:0000256" key="7">
    <source>
        <dbReference type="SAM" id="MobiDB-lite"/>
    </source>
</evidence>
<dbReference type="GO" id="GO:0005739">
    <property type="term" value="C:mitochondrion"/>
    <property type="evidence" value="ECO:0007669"/>
    <property type="project" value="UniProtKB-SubCell"/>
</dbReference>
<evidence type="ECO:0000256" key="6">
    <source>
        <dbReference type="ARBA" id="ARBA00023136"/>
    </source>
</evidence>
<feature type="compositionally biased region" description="Polar residues" evidence="7">
    <location>
        <begin position="23"/>
        <end position="46"/>
    </location>
</feature>
<dbReference type="Proteomes" id="UP000566819">
    <property type="component" value="Unassembled WGS sequence"/>
</dbReference>
<comment type="subcellular location">
    <subcellularLocation>
        <location evidence="2">Endoplasmic reticulum</location>
    </subcellularLocation>
    <subcellularLocation>
        <location evidence="3">Membrane</location>
    </subcellularLocation>
    <subcellularLocation>
        <location evidence="1">Mitochondrion</location>
    </subcellularLocation>
</comment>
<dbReference type="GO" id="GO:0016020">
    <property type="term" value="C:membrane"/>
    <property type="evidence" value="ECO:0007669"/>
    <property type="project" value="UniProtKB-SubCell"/>
</dbReference>